<dbReference type="KEGG" id="cpor:BED41_02570"/>
<dbReference type="PANTHER" id="PTHR19328:SF13">
    <property type="entry name" value="HIPL1 PROTEIN"/>
    <property type="match status" value="1"/>
</dbReference>
<name>A0A1B2I967_9BACT</name>
<keyword evidence="3" id="KW-1185">Reference proteome</keyword>
<dbReference type="Proteomes" id="UP000093044">
    <property type="component" value="Chromosome"/>
</dbReference>
<feature type="domain" description="Glucose/Sorbosone dehydrogenase" evidence="1">
    <location>
        <begin position="34"/>
        <end position="277"/>
    </location>
</feature>
<evidence type="ECO:0000313" key="3">
    <source>
        <dbReference type="Proteomes" id="UP000093044"/>
    </source>
</evidence>
<evidence type="ECO:0000259" key="1">
    <source>
        <dbReference type="Pfam" id="PF07995"/>
    </source>
</evidence>
<dbReference type="SUPFAM" id="SSF50952">
    <property type="entry name" value="Soluble quinoprotein glucose dehydrogenase"/>
    <property type="match status" value="1"/>
</dbReference>
<dbReference type="NCBIfam" id="TIGR03606">
    <property type="entry name" value="non_repeat_PQQ"/>
    <property type="match status" value="1"/>
</dbReference>
<dbReference type="InterPro" id="IPR011041">
    <property type="entry name" value="Quinoprot_gluc/sorb_DH_b-prop"/>
</dbReference>
<proteinExistence type="predicted"/>
<dbReference type="PANTHER" id="PTHR19328">
    <property type="entry name" value="HEDGEHOG-INTERACTING PROTEIN"/>
    <property type="match status" value="1"/>
</dbReference>
<reference evidence="2" key="1">
    <citation type="submission" date="2016-08" db="EMBL/GenBank/DDBJ databases">
        <title>Complete genome of Cloacibacillus porcorum.</title>
        <authorList>
            <person name="Looft T."/>
            <person name="Bayles D.O."/>
            <person name="Alt D.P."/>
        </authorList>
    </citation>
    <scope>NUCLEOTIDE SEQUENCE [LARGE SCALE GENOMIC DNA]</scope>
    <source>
        <strain evidence="2">CL-84</strain>
    </source>
</reference>
<evidence type="ECO:0000313" key="2">
    <source>
        <dbReference type="EMBL" id="ANZ46534.1"/>
    </source>
</evidence>
<gene>
    <name evidence="2" type="ORF">BED41_02570</name>
</gene>
<feature type="domain" description="Glucose/Sorbosone dehydrogenase" evidence="1">
    <location>
        <begin position="346"/>
        <end position="436"/>
    </location>
</feature>
<dbReference type="Pfam" id="PF07995">
    <property type="entry name" value="GSDH"/>
    <property type="match status" value="2"/>
</dbReference>
<organism evidence="2 3">
    <name type="scientific">Cloacibacillus porcorum</name>
    <dbReference type="NCBI Taxonomy" id="1197717"/>
    <lineage>
        <taxon>Bacteria</taxon>
        <taxon>Thermotogati</taxon>
        <taxon>Synergistota</taxon>
        <taxon>Synergistia</taxon>
        <taxon>Synergistales</taxon>
        <taxon>Synergistaceae</taxon>
        <taxon>Cloacibacillus</taxon>
    </lineage>
</organism>
<dbReference type="InterPro" id="IPR012938">
    <property type="entry name" value="Glc/Sorbosone_DH"/>
</dbReference>
<dbReference type="STRING" id="1197717.BED41_02570"/>
<dbReference type="InterPro" id="IPR011042">
    <property type="entry name" value="6-blade_b-propeller_TolB-like"/>
</dbReference>
<accession>A0A1B2I967</accession>
<sequence length="463" mass="51150">MVSLFAFGGQAFAAAGDVVRTAEPFTGKVLVEGLDGPWEMLWGPDNMLWVTERLGKRIVRVDPANGTVREAARIDRANAAGGHEGILGLALAPDFLKKGGKNYVYVVYTYKSSPSQSKSDFKRIARFRFDAKSEKLVDEKVILDKIPAGDDHNAGRIVFGPDGKLYLSLGELGHNQGANMLLPNEAQRLPSAAEVRKSDWSSYVGKVLRIEPDGSIPRDNPVLDGVRSHIFTYGHRNSQGLVFVGENLFSCEHGPSTDDEINLLVSGGNYGWPIVAGFRDNQAYTYADWSKADKSAVDKYDPNQPNIIPEGVPVIRELDWNAPNFKEPLKTFYTVPNSYNFKDSRFEKLPYLFWPTVAPSSITYYPADGAIEAWRNSLIITTLKTGELYRMKLNADGKTLQGDAIPYFHTANRYRAAVVSPDTKSIFVITDKGGNVLDRNYMPTSQVDNSGAIIVFTYAGEGK</sequence>
<dbReference type="InterPro" id="IPR019893">
    <property type="entry name" value="SndH-like"/>
</dbReference>
<dbReference type="EMBL" id="CP016757">
    <property type="protein sequence ID" value="ANZ46534.1"/>
    <property type="molecule type" value="Genomic_DNA"/>
</dbReference>
<dbReference type="AlphaFoldDB" id="A0A1B2I967"/>
<protein>
    <submittedName>
        <fullName evidence="2">Dehydrogenase</fullName>
    </submittedName>
</protein>
<dbReference type="Gene3D" id="2.120.10.30">
    <property type="entry name" value="TolB, C-terminal domain"/>
    <property type="match status" value="1"/>
</dbReference>